<comment type="similarity">
    <text evidence="1">Belongs to the membrane fusion protein (MFP) (TC 8.A.1) family.</text>
</comment>
<dbReference type="RefSeq" id="WP_047847744.1">
    <property type="nucleotide sequence ID" value="NZ_AEJF01000105.1"/>
</dbReference>
<reference evidence="4 5" key="1">
    <citation type="journal article" date="2015" name="Genome Announc.">
        <title>Draft Genome Sequence of Burkholderia sp. Strain PML1(12), an Ectomycorrhizosphere-Inhabiting Bacterium with Effective Mineral-Weathering Ability.</title>
        <authorList>
            <person name="Uroz S."/>
            <person name="Oger P."/>
        </authorList>
    </citation>
    <scope>NUCLEOTIDE SEQUENCE [LARGE SCALE GENOMIC DNA]</scope>
    <source>
        <strain evidence="5">PML1(12)</strain>
    </source>
</reference>
<evidence type="ECO:0000313" key="4">
    <source>
        <dbReference type="EMBL" id="KLU25141.1"/>
    </source>
</evidence>
<gene>
    <name evidence="4" type="ORF">EOS_16385</name>
</gene>
<keyword evidence="5" id="KW-1185">Reference proteome</keyword>
<dbReference type="Gene3D" id="1.10.287.470">
    <property type="entry name" value="Helix hairpin bin"/>
    <property type="match status" value="1"/>
</dbReference>
<dbReference type="PANTHER" id="PTHR30469">
    <property type="entry name" value="MULTIDRUG RESISTANCE PROTEIN MDTA"/>
    <property type="match status" value="1"/>
</dbReference>
<dbReference type="InterPro" id="IPR058792">
    <property type="entry name" value="Beta-barrel_RND_2"/>
</dbReference>
<dbReference type="GO" id="GO:1990281">
    <property type="term" value="C:efflux pump complex"/>
    <property type="evidence" value="ECO:0007669"/>
    <property type="project" value="TreeGrafter"/>
</dbReference>
<dbReference type="InterPro" id="IPR058625">
    <property type="entry name" value="MdtA-like_BSH"/>
</dbReference>
<dbReference type="FunFam" id="2.40.30.170:FF:000010">
    <property type="entry name" value="Efflux RND transporter periplasmic adaptor subunit"/>
    <property type="match status" value="1"/>
</dbReference>
<dbReference type="SUPFAM" id="SSF111369">
    <property type="entry name" value="HlyD-like secretion proteins"/>
    <property type="match status" value="1"/>
</dbReference>
<organism evidence="4 5">
    <name type="scientific">Caballeronia mineralivorans PML1(12)</name>
    <dbReference type="NCBI Taxonomy" id="908627"/>
    <lineage>
        <taxon>Bacteria</taxon>
        <taxon>Pseudomonadati</taxon>
        <taxon>Pseudomonadota</taxon>
        <taxon>Betaproteobacteria</taxon>
        <taxon>Burkholderiales</taxon>
        <taxon>Burkholderiaceae</taxon>
        <taxon>Caballeronia</taxon>
    </lineage>
</organism>
<evidence type="ECO:0000259" key="2">
    <source>
        <dbReference type="Pfam" id="PF25917"/>
    </source>
</evidence>
<protein>
    <submittedName>
        <fullName evidence="4">RND transporter</fullName>
    </submittedName>
</protein>
<name>A0A0J1CXR6_9BURK</name>
<dbReference type="Gene3D" id="2.40.30.170">
    <property type="match status" value="1"/>
</dbReference>
<dbReference type="Pfam" id="PF25954">
    <property type="entry name" value="Beta-barrel_RND_2"/>
    <property type="match status" value="1"/>
</dbReference>
<comment type="caution">
    <text evidence="4">The sequence shown here is derived from an EMBL/GenBank/DDBJ whole genome shotgun (WGS) entry which is preliminary data.</text>
</comment>
<dbReference type="PATRIC" id="fig|908627.4.peg.3663"/>
<dbReference type="EMBL" id="AEJF01000105">
    <property type="protein sequence ID" value="KLU25141.1"/>
    <property type="molecule type" value="Genomic_DNA"/>
</dbReference>
<dbReference type="Pfam" id="PF25917">
    <property type="entry name" value="BSH_RND"/>
    <property type="match status" value="1"/>
</dbReference>
<dbReference type="PANTHER" id="PTHR30469:SF11">
    <property type="entry name" value="BLL4320 PROTEIN"/>
    <property type="match status" value="1"/>
</dbReference>
<dbReference type="InterPro" id="IPR006143">
    <property type="entry name" value="RND_pump_MFP"/>
</dbReference>
<sequence>MIEKRRMAKRMVIMLICVGLLLAALVGFNLFKAHMFAKFMAGNAAPPATVSAAVAGYQSWQPQLAAVGSLRAVRGVDVTTEVAGLVREIAFSSGQEAKTGQVLVRLNADTDVALLHSLQAAADLAQTVYQRDKAQYDIKAIAKAQLDADAADLKGKQAQVVGQAALVEKKTIRAPFAGRLGITTINPGQYINPGDAIVTLQAIDPIYADFTLPQQQLGQLAIGQIVAVDTNAYSGQTFAGKVLSINPKVDSATRNVQVEATVDNRERKLLPGMYANVKIDAGTEQRYLTLPQTAITYNPYGATVFLVKPGTQPNAQGKTLPVAQQVFVTPGPTRGDQVAILKGVDAGTQVVTSGQLKLKNGTPLVIDNRVQPADSPNPTPQEQ</sequence>
<evidence type="ECO:0000256" key="1">
    <source>
        <dbReference type="ARBA" id="ARBA00009477"/>
    </source>
</evidence>
<dbReference type="Proteomes" id="UP000035963">
    <property type="component" value="Unassembled WGS sequence"/>
</dbReference>
<evidence type="ECO:0000259" key="3">
    <source>
        <dbReference type="Pfam" id="PF25954"/>
    </source>
</evidence>
<feature type="domain" description="Multidrug resistance protein MdtA-like barrel-sandwich hybrid" evidence="2">
    <location>
        <begin position="75"/>
        <end position="196"/>
    </location>
</feature>
<accession>A0A0J1CXR6</accession>
<dbReference type="Gene3D" id="2.40.50.100">
    <property type="match status" value="1"/>
</dbReference>
<dbReference type="Gene3D" id="2.40.420.20">
    <property type="match status" value="1"/>
</dbReference>
<dbReference type="GO" id="GO:0015562">
    <property type="term" value="F:efflux transmembrane transporter activity"/>
    <property type="evidence" value="ECO:0007669"/>
    <property type="project" value="TreeGrafter"/>
</dbReference>
<dbReference type="NCBIfam" id="TIGR01730">
    <property type="entry name" value="RND_mfp"/>
    <property type="match status" value="1"/>
</dbReference>
<dbReference type="OrthoDB" id="9784484at2"/>
<dbReference type="AlphaFoldDB" id="A0A0J1CXR6"/>
<proteinExistence type="inferred from homology"/>
<feature type="domain" description="CusB-like beta-barrel" evidence="3">
    <location>
        <begin position="209"/>
        <end position="281"/>
    </location>
</feature>
<evidence type="ECO:0000313" key="5">
    <source>
        <dbReference type="Proteomes" id="UP000035963"/>
    </source>
</evidence>